<keyword evidence="2" id="KW-0503">Monooxygenase</keyword>
<evidence type="ECO:0000259" key="1">
    <source>
        <dbReference type="PROSITE" id="PS51725"/>
    </source>
</evidence>
<dbReference type="PROSITE" id="PS51725">
    <property type="entry name" value="ABM"/>
    <property type="match status" value="1"/>
</dbReference>
<evidence type="ECO:0000313" key="2">
    <source>
        <dbReference type="EMBL" id="OPC81960.1"/>
    </source>
</evidence>
<keyword evidence="2" id="KW-0560">Oxidoreductase</keyword>
<dbReference type="AlphaFoldDB" id="A0A1T3NZ90"/>
<dbReference type="InterPro" id="IPR011008">
    <property type="entry name" value="Dimeric_a/b-barrel"/>
</dbReference>
<protein>
    <submittedName>
        <fullName evidence="2">Antibiotic biosynthesis monooxygenase</fullName>
    </submittedName>
</protein>
<dbReference type="RefSeq" id="WP_078976234.1">
    <property type="nucleotide sequence ID" value="NZ_MWQN01000001.1"/>
</dbReference>
<keyword evidence="3" id="KW-1185">Reference proteome</keyword>
<dbReference type="EMBL" id="MWQN01000001">
    <property type="protein sequence ID" value="OPC81960.1"/>
    <property type="molecule type" value="Genomic_DNA"/>
</dbReference>
<dbReference type="OrthoDB" id="3695636at2"/>
<dbReference type="SUPFAM" id="SSF54909">
    <property type="entry name" value="Dimeric alpha+beta barrel"/>
    <property type="match status" value="1"/>
</dbReference>
<accession>A0A1T3NZ90</accession>
<dbReference type="Pfam" id="PF03992">
    <property type="entry name" value="ABM"/>
    <property type="match status" value="1"/>
</dbReference>
<reference evidence="2 3" key="1">
    <citation type="submission" date="2017-03" db="EMBL/GenBank/DDBJ databases">
        <title>Draft genome sequence of Streptomyces scabrisporus NF3, endophyte isolated from Amphipterygium adstringens.</title>
        <authorList>
            <person name="Vazquez M."/>
            <person name="Ceapa C.D."/>
            <person name="Rodriguez Luna D."/>
            <person name="Sanchez Esquivel S."/>
        </authorList>
    </citation>
    <scope>NUCLEOTIDE SEQUENCE [LARGE SCALE GENOMIC DNA]</scope>
    <source>
        <strain evidence="2 3">NF3</strain>
    </source>
</reference>
<dbReference type="Gene3D" id="3.30.70.100">
    <property type="match status" value="1"/>
</dbReference>
<comment type="caution">
    <text evidence="2">The sequence shown here is derived from an EMBL/GenBank/DDBJ whole genome shotgun (WGS) entry which is preliminary data.</text>
</comment>
<dbReference type="STRING" id="159449.B4N89_14355"/>
<organism evidence="2 3">
    <name type="scientific">Embleya scabrispora</name>
    <dbReference type="NCBI Taxonomy" id="159449"/>
    <lineage>
        <taxon>Bacteria</taxon>
        <taxon>Bacillati</taxon>
        <taxon>Actinomycetota</taxon>
        <taxon>Actinomycetes</taxon>
        <taxon>Kitasatosporales</taxon>
        <taxon>Streptomycetaceae</taxon>
        <taxon>Embleya</taxon>
    </lineage>
</organism>
<sequence length="110" mass="12281">MAFGLNVRFTARDEAAVEAFDALVAETLVGIRELEPGTLIYVSHTVEGQPLQRIFYELYADRAAFDRHEQQPHVRRFLAVREQYIDAVEVDFLESVDGKGVVQGEVAGGV</sequence>
<evidence type="ECO:0000313" key="3">
    <source>
        <dbReference type="Proteomes" id="UP000190037"/>
    </source>
</evidence>
<dbReference type="Proteomes" id="UP000190037">
    <property type="component" value="Unassembled WGS sequence"/>
</dbReference>
<name>A0A1T3NZ90_9ACTN</name>
<gene>
    <name evidence="2" type="ORF">B4N89_14355</name>
</gene>
<feature type="domain" description="ABM" evidence="1">
    <location>
        <begin position="3"/>
        <end position="97"/>
    </location>
</feature>
<proteinExistence type="predicted"/>
<dbReference type="GO" id="GO:0004497">
    <property type="term" value="F:monooxygenase activity"/>
    <property type="evidence" value="ECO:0007669"/>
    <property type="project" value="UniProtKB-KW"/>
</dbReference>
<dbReference type="InterPro" id="IPR007138">
    <property type="entry name" value="ABM_dom"/>
</dbReference>